<accession>A0A2T2X924</accession>
<keyword evidence="2" id="KW-0479">Metal-binding</keyword>
<dbReference type="InterPro" id="IPR011234">
    <property type="entry name" value="Fumarylacetoacetase-like_C"/>
</dbReference>
<evidence type="ECO:0000256" key="1">
    <source>
        <dbReference type="ARBA" id="ARBA00010211"/>
    </source>
</evidence>
<evidence type="ECO:0000256" key="2">
    <source>
        <dbReference type="ARBA" id="ARBA00022723"/>
    </source>
</evidence>
<comment type="caution">
    <text evidence="4">The sequence shown here is derived from an EMBL/GenBank/DDBJ whole genome shotgun (WGS) entry which is preliminary data.</text>
</comment>
<feature type="domain" description="Fumarylacetoacetase-like C-terminal" evidence="3">
    <location>
        <begin position="77"/>
        <end position="285"/>
    </location>
</feature>
<dbReference type="GO" id="GO:0016787">
    <property type="term" value="F:hydrolase activity"/>
    <property type="evidence" value="ECO:0007669"/>
    <property type="project" value="UniProtKB-KW"/>
</dbReference>
<dbReference type="SUPFAM" id="SSF56529">
    <property type="entry name" value="FAH"/>
    <property type="match status" value="1"/>
</dbReference>
<dbReference type="PANTHER" id="PTHR42796">
    <property type="entry name" value="FUMARYLACETOACETATE HYDROLASE DOMAIN-CONTAINING PROTEIN 2A-RELATED"/>
    <property type="match status" value="1"/>
</dbReference>
<organism evidence="4 5">
    <name type="scientific">Sulfobacillus benefaciens</name>
    <dbReference type="NCBI Taxonomy" id="453960"/>
    <lineage>
        <taxon>Bacteria</taxon>
        <taxon>Bacillati</taxon>
        <taxon>Bacillota</taxon>
        <taxon>Clostridia</taxon>
        <taxon>Eubacteriales</taxon>
        <taxon>Clostridiales Family XVII. Incertae Sedis</taxon>
        <taxon>Sulfobacillus</taxon>
    </lineage>
</organism>
<dbReference type="Proteomes" id="UP000242699">
    <property type="component" value="Unassembled WGS sequence"/>
</dbReference>
<dbReference type="AlphaFoldDB" id="A0A2T2X924"/>
<dbReference type="GO" id="GO:0046872">
    <property type="term" value="F:metal ion binding"/>
    <property type="evidence" value="ECO:0007669"/>
    <property type="project" value="UniProtKB-KW"/>
</dbReference>
<dbReference type="GO" id="GO:0044281">
    <property type="term" value="P:small molecule metabolic process"/>
    <property type="evidence" value="ECO:0007669"/>
    <property type="project" value="UniProtKB-ARBA"/>
</dbReference>
<dbReference type="EMBL" id="PXYT01000005">
    <property type="protein sequence ID" value="PSR30992.1"/>
    <property type="molecule type" value="Genomic_DNA"/>
</dbReference>
<comment type="similarity">
    <text evidence="1">Belongs to the FAH family.</text>
</comment>
<gene>
    <name evidence="4" type="ORF">C7B43_03840</name>
</gene>
<dbReference type="InterPro" id="IPR051121">
    <property type="entry name" value="FAH"/>
</dbReference>
<dbReference type="InterPro" id="IPR036663">
    <property type="entry name" value="Fumarylacetoacetase_C_sf"/>
</dbReference>
<dbReference type="Gene3D" id="3.90.850.10">
    <property type="entry name" value="Fumarylacetoacetase-like, C-terminal domain"/>
    <property type="match status" value="1"/>
</dbReference>
<protein>
    <submittedName>
        <fullName evidence="4">FAA hydrolase family protein</fullName>
    </submittedName>
</protein>
<evidence type="ECO:0000313" key="5">
    <source>
        <dbReference type="Proteomes" id="UP000242699"/>
    </source>
</evidence>
<name>A0A2T2X924_9FIRM</name>
<sequence>MKLCQFTRDGIPGTGLYHNEHSLWDVSSMLPPGISLVDCLMESYWRQQLEHIVTSEAAKLIALSDIRWMLPCAHPGKIIGLGLNYHRHVHETPYQPPKYPVYFLRLPHTLVAHSEPLKIPAGENTLDFEGELAIVIGRHLYQETGDGLVTAIAGYSIFNDASVRSLQFRGPEWTLGKNCRATGAFGPWLVSRDELVMSEHGICALNLTTRVNGVILQQASTEDLIFSILDILRDLNQFIPLDPGDIILTGTPEGVGFTRIPPLYLKPGDVVEISLQNAGTLVNPVEGTNL</sequence>
<dbReference type="Pfam" id="PF01557">
    <property type="entry name" value="FAA_hydrolase"/>
    <property type="match status" value="1"/>
</dbReference>
<dbReference type="PANTHER" id="PTHR42796:SF4">
    <property type="entry name" value="FUMARYLACETOACETATE HYDROLASE DOMAIN-CONTAINING PROTEIN 2A"/>
    <property type="match status" value="1"/>
</dbReference>
<proteinExistence type="inferred from homology"/>
<evidence type="ECO:0000313" key="4">
    <source>
        <dbReference type="EMBL" id="PSR30992.1"/>
    </source>
</evidence>
<evidence type="ECO:0000259" key="3">
    <source>
        <dbReference type="Pfam" id="PF01557"/>
    </source>
</evidence>
<keyword evidence="4" id="KW-0378">Hydrolase</keyword>
<reference evidence="4 5" key="1">
    <citation type="journal article" date="2014" name="BMC Genomics">
        <title>Comparison of environmental and isolate Sulfobacillus genomes reveals diverse carbon, sulfur, nitrogen, and hydrogen metabolisms.</title>
        <authorList>
            <person name="Justice N.B."/>
            <person name="Norman A."/>
            <person name="Brown C.T."/>
            <person name="Singh A."/>
            <person name="Thomas B.C."/>
            <person name="Banfield J.F."/>
        </authorList>
    </citation>
    <scope>NUCLEOTIDE SEQUENCE [LARGE SCALE GENOMIC DNA]</scope>
    <source>
        <strain evidence="4">AMDSBA1</strain>
    </source>
</reference>